<feature type="chain" id="PRO_5047384297" evidence="4">
    <location>
        <begin position="23"/>
        <end position="546"/>
    </location>
</feature>
<accession>A0ABW5P3R1</accession>
<feature type="signal peptide" evidence="4">
    <location>
        <begin position="1"/>
        <end position="22"/>
    </location>
</feature>
<dbReference type="PANTHER" id="PTHR45586">
    <property type="entry name" value="TPR REPEAT-CONTAINING PROTEIN PA4667"/>
    <property type="match status" value="1"/>
</dbReference>
<dbReference type="PANTHER" id="PTHR45586:SF1">
    <property type="entry name" value="LIPOPOLYSACCHARIDE ASSEMBLY PROTEIN B"/>
    <property type="match status" value="1"/>
</dbReference>
<evidence type="ECO:0000256" key="2">
    <source>
        <dbReference type="ARBA" id="ARBA00022803"/>
    </source>
</evidence>
<dbReference type="Pfam" id="PF13432">
    <property type="entry name" value="TPR_16"/>
    <property type="match status" value="4"/>
</dbReference>
<dbReference type="InterPro" id="IPR011990">
    <property type="entry name" value="TPR-like_helical_dom_sf"/>
</dbReference>
<dbReference type="InterPro" id="IPR019734">
    <property type="entry name" value="TPR_rpt"/>
</dbReference>
<evidence type="ECO:0000256" key="1">
    <source>
        <dbReference type="ARBA" id="ARBA00022737"/>
    </source>
</evidence>
<evidence type="ECO:0000256" key="3">
    <source>
        <dbReference type="PROSITE-ProRule" id="PRU00339"/>
    </source>
</evidence>
<proteinExistence type="predicted"/>
<name>A0ABW5P3R1_9DEIO</name>
<dbReference type="SUPFAM" id="SSF48452">
    <property type="entry name" value="TPR-like"/>
    <property type="match status" value="4"/>
</dbReference>
<keyword evidence="1" id="KW-0677">Repeat</keyword>
<feature type="repeat" description="TPR" evidence="3">
    <location>
        <begin position="441"/>
        <end position="474"/>
    </location>
</feature>
<feature type="repeat" description="TPR" evidence="3">
    <location>
        <begin position="337"/>
        <end position="370"/>
    </location>
</feature>
<evidence type="ECO:0000313" key="5">
    <source>
        <dbReference type="EMBL" id="MFD2609947.1"/>
    </source>
</evidence>
<protein>
    <submittedName>
        <fullName evidence="5">Tetratricopeptide repeat protein</fullName>
    </submittedName>
</protein>
<keyword evidence="4" id="KW-0732">Signal</keyword>
<sequence length="546" mass="56704">MNHHPRTLILGLLLALSGPASAQTMLDTTTSIGVQNTLNSVGTPGMPALNLPTTGGGTVGAVPATGAASVDSAATAPKPAVVVTPLTAPQREALNNAHAAFRDGKYAVARDAFEALTRQNYTNPEPHFGLALALFALNNDRGADFELRQFMALAPGSFEGPYNLGVLAARSGNHDEALRLFTQAAGLMGAQASPTAARQVLEALAAEQTRKKDYAALSATLARITALDPADTSAAYRLAQARALAGQGTAALPDLYALVARDPANPAVPILLADIYATQGLNDRALRELASALPRMKSGTDRATLLLRRARLLAGTGDTKNAVLAAQDATREDSRSAEAFTLLGDLRAARGDRPGAVSAYLNAVKLAPKDPAPRLALGTVRLALGRLAEARNDAALVLRLNPEAALLARAEALQGVAAYRLGDYAAARAALKSSALRAPNADTSLWLGLSAYALGDYGAAVNALSESVKLNPTVTARQNLASALLAVSRYAEAEAILRGLVSDDTRNAEAWYLLGLAQRSQGRDADARQAFKTAANLGHTKARGAL</sequence>
<dbReference type="EMBL" id="JBHUMK010000048">
    <property type="protein sequence ID" value="MFD2609947.1"/>
    <property type="molecule type" value="Genomic_DNA"/>
</dbReference>
<dbReference type="SMART" id="SM00028">
    <property type="entry name" value="TPR"/>
    <property type="match status" value="8"/>
</dbReference>
<gene>
    <name evidence="5" type="ORF">ACFSR9_10950</name>
</gene>
<dbReference type="PROSITE" id="PS50005">
    <property type="entry name" value="TPR"/>
    <property type="match status" value="2"/>
</dbReference>
<evidence type="ECO:0000313" key="6">
    <source>
        <dbReference type="Proteomes" id="UP001597475"/>
    </source>
</evidence>
<keyword evidence="6" id="KW-1185">Reference proteome</keyword>
<dbReference type="Pfam" id="PF14559">
    <property type="entry name" value="TPR_19"/>
    <property type="match status" value="1"/>
</dbReference>
<evidence type="ECO:0000256" key="4">
    <source>
        <dbReference type="SAM" id="SignalP"/>
    </source>
</evidence>
<dbReference type="InterPro" id="IPR051012">
    <property type="entry name" value="CellSynth/LPSAsmb/PSIAsmb"/>
</dbReference>
<reference evidence="6" key="1">
    <citation type="journal article" date="2019" name="Int. J. Syst. Evol. Microbiol.">
        <title>The Global Catalogue of Microorganisms (GCM) 10K type strain sequencing project: providing services to taxonomists for standard genome sequencing and annotation.</title>
        <authorList>
            <consortium name="The Broad Institute Genomics Platform"/>
            <consortium name="The Broad Institute Genome Sequencing Center for Infectious Disease"/>
            <person name="Wu L."/>
            <person name="Ma J."/>
        </authorList>
    </citation>
    <scope>NUCLEOTIDE SEQUENCE [LARGE SCALE GENOMIC DNA]</scope>
    <source>
        <strain evidence="6">KCTC 33842</strain>
    </source>
</reference>
<dbReference type="RefSeq" id="WP_386845719.1">
    <property type="nucleotide sequence ID" value="NZ_JBHUMK010000048.1"/>
</dbReference>
<keyword evidence="2 3" id="KW-0802">TPR repeat</keyword>
<dbReference type="Gene3D" id="1.25.40.10">
    <property type="entry name" value="Tetratricopeptide repeat domain"/>
    <property type="match status" value="4"/>
</dbReference>
<dbReference type="Proteomes" id="UP001597475">
    <property type="component" value="Unassembled WGS sequence"/>
</dbReference>
<comment type="caution">
    <text evidence="5">The sequence shown here is derived from an EMBL/GenBank/DDBJ whole genome shotgun (WGS) entry which is preliminary data.</text>
</comment>
<organism evidence="5 6">
    <name type="scientific">Deinococcus taklimakanensis</name>
    <dbReference type="NCBI Taxonomy" id="536443"/>
    <lineage>
        <taxon>Bacteria</taxon>
        <taxon>Thermotogati</taxon>
        <taxon>Deinococcota</taxon>
        <taxon>Deinococci</taxon>
        <taxon>Deinococcales</taxon>
        <taxon>Deinococcaceae</taxon>
        <taxon>Deinococcus</taxon>
    </lineage>
</organism>